<evidence type="ECO:0000313" key="8">
    <source>
        <dbReference type="EMBL" id="MFD0976815.1"/>
    </source>
</evidence>
<evidence type="ECO:0000256" key="1">
    <source>
        <dbReference type="ARBA" id="ARBA00022741"/>
    </source>
</evidence>
<dbReference type="Gene3D" id="3.40.50.10810">
    <property type="entry name" value="Tandem AAA-ATPase domain"/>
    <property type="match status" value="1"/>
</dbReference>
<dbReference type="SMART" id="SM00490">
    <property type="entry name" value="HELICc"/>
    <property type="match status" value="1"/>
</dbReference>
<keyword evidence="9" id="KW-1185">Reference proteome</keyword>
<dbReference type="SUPFAM" id="SSF52540">
    <property type="entry name" value="P-loop containing nucleoside triphosphate hydrolases"/>
    <property type="match status" value="2"/>
</dbReference>
<dbReference type="PROSITE" id="PS51194">
    <property type="entry name" value="HELICASE_CTER"/>
    <property type="match status" value="1"/>
</dbReference>
<evidence type="ECO:0000256" key="3">
    <source>
        <dbReference type="ARBA" id="ARBA00022806"/>
    </source>
</evidence>
<dbReference type="Pfam" id="PF00176">
    <property type="entry name" value="SNF2-rel_dom"/>
    <property type="match status" value="1"/>
</dbReference>
<dbReference type="CDD" id="cd18793">
    <property type="entry name" value="SF2_C_SNF"/>
    <property type="match status" value="1"/>
</dbReference>
<dbReference type="InterPro" id="IPR001650">
    <property type="entry name" value="Helicase_C-like"/>
</dbReference>
<evidence type="ECO:0000259" key="7">
    <source>
        <dbReference type="PROSITE" id="PS51194"/>
    </source>
</evidence>
<dbReference type="InterPro" id="IPR027417">
    <property type="entry name" value="P-loop_NTPase"/>
</dbReference>
<dbReference type="SMART" id="SM00487">
    <property type="entry name" value="DEXDc"/>
    <property type="match status" value="1"/>
</dbReference>
<comment type="caution">
    <text evidence="8">The sequence shown here is derived from an EMBL/GenBank/DDBJ whole genome shotgun (WGS) entry which is preliminary data.</text>
</comment>
<feature type="domain" description="Helicase ATP-binding" evidence="6">
    <location>
        <begin position="49"/>
        <end position="216"/>
    </location>
</feature>
<name>A0ABW3IGB1_9FLAO</name>
<keyword evidence="5" id="KW-0175">Coiled coil</keyword>
<feature type="coiled-coil region" evidence="5">
    <location>
        <begin position="869"/>
        <end position="949"/>
    </location>
</feature>
<dbReference type="InterPro" id="IPR049730">
    <property type="entry name" value="SNF2/RAD54-like_C"/>
</dbReference>
<feature type="domain" description="Helicase C-terminal" evidence="7">
    <location>
        <begin position="417"/>
        <end position="597"/>
    </location>
</feature>
<dbReference type="Proteomes" id="UP001597100">
    <property type="component" value="Unassembled WGS sequence"/>
</dbReference>
<dbReference type="InterPro" id="IPR000330">
    <property type="entry name" value="SNF2_N"/>
</dbReference>
<dbReference type="CDD" id="cd18011">
    <property type="entry name" value="DEXDc_RapA"/>
    <property type="match status" value="1"/>
</dbReference>
<feature type="coiled-coil region" evidence="5">
    <location>
        <begin position="620"/>
        <end position="647"/>
    </location>
</feature>
<accession>A0ABW3IGB1</accession>
<evidence type="ECO:0000256" key="2">
    <source>
        <dbReference type="ARBA" id="ARBA00022801"/>
    </source>
</evidence>
<dbReference type="Gene3D" id="3.40.50.300">
    <property type="entry name" value="P-loop containing nucleotide triphosphate hydrolases"/>
    <property type="match status" value="1"/>
</dbReference>
<feature type="coiled-coil region" evidence="5">
    <location>
        <begin position="328"/>
        <end position="366"/>
    </location>
</feature>
<evidence type="ECO:0000259" key="6">
    <source>
        <dbReference type="PROSITE" id="PS51192"/>
    </source>
</evidence>
<keyword evidence="1" id="KW-0547">Nucleotide-binding</keyword>
<dbReference type="Pfam" id="PF00271">
    <property type="entry name" value="Helicase_C"/>
    <property type="match status" value="1"/>
</dbReference>
<evidence type="ECO:0000256" key="4">
    <source>
        <dbReference type="ARBA" id="ARBA00022840"/>
    </source>
</evidence>
<dbReference type="PROSITE" id="PS51192">
    <property type="entry name" value="HELICASE_ATP_BIND_1"/>
    <property type="match status" value="1"/>
</dbReference>
<keyword evidence="3" id="KW-0347">Helicase</keyword>
<keyword evidence="2" id="KW-0378">Hydrolase</keyword>
<evidence type="ECO:0000256" key="5">
    <source>
        <dbReference type="SAM" id="Coils"/>
    </source>
</evidence>
<keyword evidence="4" id="KW-0067">ATP-binding</keyword>
<dbReference type="EMBL" id="JBHTJP010000034">
    <property type="protein sequence ID" value="MFD0976815.1"/>
    <property type="molecule type" value="Genomic_DNA"/>
</dbReference>
<dbReference type="InterPro" id="IPR057342">
    <property type="entry name" value="DEXDc_RapA"/>
</dbReference>
<gene>
    <name evidence="8" type="ORF">ACFQ1G_08435</name>
</gene>
<organism evidence="8 9">
    <name type="scientific">Salinimicrobium gaetbulicola</name>
    <dbReference type="NCBI Taxonomy" id="999702"/>
    <lineage>
        <taxon>Bacteria</taxon>
        <taxon>Pseudomonadati</taxon>
        <taxon>Bacteroidota</taxon>
        <taxon>Flavobacteriia</taxon>
        <taxon>Flavobacteriales</taxon>
        <taxon>Flavobacteriaceae</taxon>
        <taxon>Salinimicrobium</taxon>
    </lineage>
</organism>
<sequence length="960" mass="111977">MNLTPHQAKYYAYELSKKVKSNSTEKFGATLLDAKVDLNPHQIQAALFAFKSPLSQGAILADEVGLGKTIEAGILLSQKWAEGARRILIISPSSLRKQWMNELMDKFYLPSEVMETKVFNKRLKQGNKNPFENKNKIQICSYHFARNKAEYLQLVSWDLIVIDEAHFLRNVYRTGNKIATEIQQAISPYKKVLLTATPLQNKIEELYGLVSFIDPNTFGDLKSFKKQFIRKEGGIDLDELKERILPLCHRTLRRQVTEYINYKNRIPLTQTFEPSPKEQELYEKVTEYLQRETNYALPLAQKHLMTSVLRKLLASSSFAISGTLNSLIRRLKKLVDDYNEDLEDFKAEMEEQYEGFDEDVEEWDEQNIPENEATFDKDNLTAADIVNIKREIADLEGFLNLANSIQHNAKGDKLMIALNKGFEKLKELGANQKAIIFTESTRTQRYLFEMLQKSEYGGKILLFNGSNNEDISKEVYHQWVANKKNAHRVTGSRDVDIRSAIVDTFKTEDFQLMIATEAAAEGINLQFCSMVVNYDLPWNPQRIEQRIGRCHRYGQEYDVVVINFLNTSNETDMRVFQLLEEKFSLFDGVFGASDEVLGSIESGVDFEKRLIQIYKQCRTREEIDRAFDELQEEMREQIDEKIKSTQEHLFKNFDAQVVQRLKTTLENTKKYISKYEDWLWKITKYSLQGKADFNDRDHSFILNGQSEKIAPQGLYSLDKKREDAWHYRLGHSLAEKIIYRSKKITTPLGKIIFDYTSSPLTYKELEDLKSKKGLLRVANMKLNSPAEDLDLIVFSAINESGEVLKDELCQFLLTLPGIYEGDLQSPDLRRLEKNYLEQKQKHLDFIKNNDAQLLQTEIRKFEKWADDRITSTEQDLKDVKKKIQELERETRGENINADELLEIQRKIRKLDRKKAKLRREIFDVEDQILEERDQMIDEAENKLNRTMKEQELFTIAWEII</sequence>
<dbReference type="RefSeq" id="WP_380738556.1">
    <property type="nucleotide sequence ID" value="NZ_JBHTJP010000034.1"/>
</dbReference>
<dbReference type="InterPro" id="IPR014001">
    <property type="entry name" value="Helicase_ATP-bd"/>
</dbReference>
<reference evidence="9" key="1">
    <citation type="journal article" date="2019" name="Int. J. Syst. Evol. Microbiol.">
        <title>The Global Catalogue of Microorganisms (GCM) 10K type strain sequencing project: providing services to taxonomists for standard genome sequencing and annotation.</title>
        <authorList>
            <consortium name="The Broad Institute Genomics Platform"/>
            <consortium name="The Broad Institute Genome Sequencing Center for Infectious Disease"/>
            <person name="Wu L."/>
            <person name="Ma J."/>
        </authorList>
    </citation>
    <scope>NUCLEOTIDE SEQUENCE [LARGE SCALE GENOMIC DNA]</scope>
    <source>
        <strain evidence="9">CCUG 60898</strain>
    </source>
</reference>
<proteinExistence type="predicted"/>
<dbReference type="InterPro" id="IPR038718">
    <property type="entry name" value="SNF2-like_sf"/>
</dbReference>
<evidence type="ECO:0000313" key="9">
    <source>
        <dbReference type="Proteomes" id="UP001597100"/>
    </source>
</evidence>
<protein>
    <submittedName>
        <fullName evidence="8">SNF2-related protein</fullName>
    </submittedName>
</protein>
<dbReference type="PANTHER" id="PTHR10799">
    <property type="entry name" value="SNF2/RAD54 HELICASE FAMILY"/>
    <property type="match status" value="1"/>
</dbReference>